<reference evidence="2 3" key="1">
    <citation type="submission" date="2015-12" db="EMBL/GenBank/DDBJ databases">
        <title>The genome of Folsomia candida.</title>
        <authorList>
            <person name="Faddeeva A."/>
            <person name="Derks M.F."/>
            <person name="Anvar Y."/>
            <person name="Smit S."/>
            <person name="Van Straalen N."/>
            <person name="Roelofs D."/>
        </authorList>
    </citation>
    <scope>NUCLEOTIDE SEQUENCE [LARGE SCALE GENOMIC DNA]</scope>
    <source>
        <strain evidence="2 3">VU population</strain>
        <tissue evidence="2">Whole body</tissue>
    </source>
</reference>
<proteinExistence type="predicted"/>
<keyword evidence="3" id="KW-1185">Reference proteome</keyword>
<gene>
    <name evidence="2" type="ORF">Fcan01_14180</name>
</gene>
<feature type="compositionally biased region" description="Low complexity" evidence="1">
    <location>
        <begin position="1"/>
        <end position="13"/>
    </location>
</feature>
<dbReference type="Proteomes" id="UP000198287">
    <property type="component" value="Unassembled WGS sequence"/>
</dbReference>
<dbReference type="AlphaFoldDB" id="A0A226E1V7"/>
<accession>A0A226E1V7</accession>
<dbReference type="EMBL" id="LNIX01000008">
    <property type="protein sequence ID" value="OXA51268.1"/>
    <property type="molecule type" value="Genomic_DNA"/>
</dbReference>
<sequence>MVATATTPSTTPTGIPDIGVHTSPLSPMGVPETSGRKNSTALSRSRTGTGKLCVEKRLIKAMEAQLPKTETKGLDETDMNNERELIVLVESKLHPKIRQFIKYKGMPSSWSALVGILHLYDSVELYADCQDGAEAVDNKLVETTIVSQNNWADEVAEKVMDKMQAVLKISQSIKGPNHQGQQPSHAQVPGSLKGQLHRPIPRCHGVQGYVSSQCYASKREQQRWGSFCHYHGMFGHFTEDCAKLKREICVWKWGSVREPVKDFIAH</sequence>
<organism evidence="2 3">
    <name type="scientific">Folsomia candida</name>
    <name type="common">Springtail</name>
    <dbReference type="NCBI Taxonomy" id="158441"/>
    <lineage>
        <taxon>Eukaryota</taxon>
        <taxon>Metazoa</taxon>
        <taxon>Ecdysozoa</taxon>
        <taxon>Arthropoda</taxon>
        <taxon>Hexapoda</taxon>
        <taxon>Collembola</taxon>
        <taxon>Entomobryomorpha</taxon>
        <taxon>Isotomoidea</taxon>
        <taxon>Isotomidae</taxon>
        <taxon>Proisotominae</taxon>
        <taxon>Folsomia</taxon>
    </lineage>
</organism>
<comment type="caution">
    <text evidence="2">The sequence shown here is derived from an EMBL/GenBank/DDBJ whole genome shotgun (WGS) entry which is preliminary data.</text>
</comment>
<feature type="compositionally biased region" description="Polar residues" evidence="1">
    <location>
        <begin position="36"/>
        <end position="48"/>
    </location>
</feature>
<evidence type="ECO:0000313" key="3">
    <source>
        <dbReference type="Proteomes" id="UP000198287"/>
    </source>
</evidence>
<name>A0A226E1V7_FOLCA</name>
<evidence type="ECO:0000313" key="2">
    <source>
        <dbReference type="EMBL" id="OXA51268.1"/>
    </source>
</evidence>
<evidence type="ECO:0000256" key="1">
    <source>
        <dbReference type="SAM" id="MobiDB-lite"/>
    </source>
</evidence>
<feature type="region of interest" description="Disordered" evidence="1">
    <location>
        <begin position="1"/>
        <end position="48"/>
    </location>
</feature>
<protein>
    <submittedName>
        <fullName evidence="2">Uncharacterized protein</fullName>
    </submittedName>
</protein>